<dbReference type="Gene3D" id="1.20.1070.10">
    <property type="entry name" value="Rhodopsin 7-helix transmembrane proteins"/>
    <property type="match status" value="2"/>
</dbReference>
<dbReference type="GO" id="GO:0007218">
    <property type="term" value="P:neuropeptide signaling pathway"/>
    <property type="evidence" value="ECO:0007669"/>
    <property type="project" value="TreeGrafter"/>
</dbReference>
<feature type="transmembrane region" description="Helical" evidence="9">
    <location>
        <begin position="457"/>
        <end position="477"/>
    </location>
</feature>
<sequence length="483" mass="56958">MNDKSFLTIFELNKTELYQYSYFDYAEITCLLIIVFIGTYMNINVYLYHHREIKLIEKNCELDFDQKRKNKKNAAFRIFMLNLSISDFFIMYTHGIIEAIWIFTKEWQFGNIGCKIFKYLSTSSYYINAIMVTMIGIDRLVSIYSKYTLKSHDTSSRKYYMISFSWIFGATLGIPQLFLWKTYDPYKDYTQCVTVFAIAEHLNISKVHGYPTKFIKYSYEFYHHIFVCWIPSLIILIAYILIISKIIKISIQTVDKIIPRYFYHRKLRKQNKIKNKSSVNESQSNVISLSRTDTLSEIKSSENKCPRICKAKQYFENEKLSISVKENEESIPLNEINKENSQLTIINENSTNLIRQTRKITSFKKLSFFKFETPKGSYSSNQHTIISDVSLSGSIIVISPNGTKSFYIPFWKRQWHSKIFTTSLLIIIAHFFIWLPYTAISMVRFVDEDVYNNLSSNVGRFCETLILINSIINPILYQIKKKE</sequence>
<dbReference type="PRINTS" id="PR00237">
    <property type="entry name" value="GPCRRHODOPSN"/>
</dbReference>
<keyword evidence="5" id="KW-0297">G-protein coupled receptor</keyword>
<keyword evidence="2" id="KW-1003">Cell membrane</keyword>
<dbReference type="InterPro" id="IPR017452">
    <property type="entry name" value="GPCR_Rhodpsn_7TM"/>
</dbReference>
<dbReference type="Pfam" id="PF00001">
    <property type="entry name" value="7tm_1"/>
    <property type="match status" value="1"/>
</dbReference>
<reference evidence="12" key="1">
    <citation type="submission" date="2017-02" db="UniProtKB">
        <authorList>
            <consortium name="WormBaseParasite"/>
        </authorList>
    </citation>
    <scope>IDENTIFICATION</scope>
</reference>
<keyword evidence="4 9" id="KW-1133">Transmembrane helix</keyword>
<evidence type="ECO:0000313" key="11">
    <source>
        <dbReference type="Proteomes" id="UP000038045"/>
    </source>
</evidence>
<feature type="transmembrane region" description="Helical" evidence="9">
    <location>
        <begin position="221"/>
        <end position="242"/>
    </location>
</feature>
<feature type="transmembrane region" description="Helical" evidence="9">
    <location>
        <begin position="419"/>
        <end position="437"/>
    </location>
</feature>
<evidence type="ECO:0000256" key="4">
    <source>
        <dbReference type="ARBA" id="ARBA00022989"/>
    </source>
</evidence>
<evidence type="ECO:0000256" key="2">
    <source>
        <dbReference type="ARBA" id="ARBA00022475"/>
    </source>
</evidence>
<proteinExistence type="predicted"/>
<keyword evidence="8" id="KW-0807">Transducer</keyword>
<keyword evidence="7" id="KW-0675">Receptor</keyword>
<evidence type="ECO:0000256" key="5">
    <source>
        <dbReference type="ARBA" id="ARBA00023040"/>
    </source>
</evidence>
<evidence type="ECO:0000256" key="3">
    <source>
        <dbReference type="ARBA" id="ARBA00022692"/>
    </source>
</evidence>
<keyword evidence="6 9" id="KW-0472">Membrane</keyword>
<evidence type="ECO:0000256" key="7">
    <source>
        <dbReference type="ARBA" id="ARBA00023170"/>
    </source>
</evidence>
<dbReference type="GO" id="GO:0008528">
    <property type="term" value="F:G protein-coupled peptide receptor activity"/>
    <property type="evidence" value="ECO:0007669"/>
    <property type="project" value="TreeGrafter"/>
</dbReference>
<feature type="transmembrane region" description="Helical" evidence="9">
    <location>
        <begin position="159"/>
        <end position="180"/>
    </location>
</feature>
<dbReference type="SUPFAM" id="SSF81321">
    <property type="entry name" value="Family A G protein-coupled receptor-like"/>
    <property type="match status" value="1"/>
</dbReference>
<accession>A0A0N4Z178</accession>
<dbReference type="PANTHER" id="PTHR24230">
    <property type="entry name" value="G-PROTEIN COUPLED RECEPTOR"/>
    <property type="match status" value="1"/>
</dbReference>
<protein>
    <submittedName>
        <fullName evidence="12">G_PROTEIN_RECEP_F1_2 domain-containing protein</fullName>
    </submittedName>
</protein>
<comment type="subcellular location">
    <subcellularLocation>
        <location evidence="1">Cell membrane</location>
        <topology evidence="1">Multi-pass membrane protein</topology>
    </subcellularLocation>
</comment>
<evidence type="ECO:0000313" key="12">
    <source>
        <dbReference type="WBParaSite" id="PTRK_0000045300.1"/>
    </source>
</evidence>
<dbReference type="STRING" id="131310.A0A0N4Z178"/>
<dbReference type="PROSITE" id="PS50262">
    <property type="entry name" value="G_PROTEIN_RECEP_F1_2"/>
    <property type="match status" value="1"/>
</dbReference>
<dbReference type="WBParaSite" id="PTRK_0000045300.1">
    <property type="protein sequence ID" value="PTRK_0000045300.1"/>
    <property type="gene ID" value="PTRK_0000045300"/>
</dbReference>
<evidence type="ECO:0000256" key="8">
    <source>
        <dbReference type="ARBA" id="ARBA00023224"/>
    </source>
</evidence>
<evidence type="ECO:0000256" key="6">
    <source>
        <dbReference type="ARBA" id="ARBA00023136"/>
    </source>
</evidence>
<evidence type="ECO:0000256" key="9">
    <source>
        <dbReference type="SAM" id="Phobius"/>
    </source>
</evidence>
<feature type="transmembrane region" description="Helical" evidence="9">
    <location>
        <begin position="123"/>
        <end position="147"/>
    </location>
</feature>
<feature type="transmembrane region" description="Helical" evidence="9">
    <location>
        <begin position="78"/>
        <end position="103"/>
    </location>
</feature>
<keyword evidence="11" id="KW-1185">Reference proteome</keyword>
<dbReference type="Proteomes" id="UP000038045">
    <property type="component" value="Unplaced"/>
</dbReference>
<dbReference type="AlphaFoldDB" id="A0A0N4Z178"/>
<evidence type="ECO:0000256" key="1">
    <source>
        <dbReference type="ARBA" id="ARBA00004651"/>
    </source>
</evidence>
<dbReference type="PANTHER" id="PTHR24230:SF120">
    <property type="entry name" value="G-PROTEIN COUPLED RECEPTOR DAF-38"/>
    <property type="match status" value="1"/>
</dbReference>
<organism evidence="11 12">
    <name type="scientific">Parastrongyloides trichosuri</name>
    <name type="common">Possum-specific nematode worm</name>
    <dbReference type="NCBI Taxonomy" id="131310"/>
    <lineage>
        <taxon>Eukaryota</taxon>
        <taxon>Metazoa</taxon>
        <taxon>Ecdysozoa</taxon>
        <taxon>Nematoda</taxon>
        <taxon>Chromadorea</taxon>
        <taxon>Rhabditida</taxon>
        <taxon>Tylenchina</taxon>
        <taxon>Panagrolaimomorpha</taxon>
        <taxon>Strongyloidoidea</taxon>
        <taxon>Strongyloididae</taxon>
        <taxon>Parastrongyloides</taxon>
    </lineage>
</organism>
<feature type="domain" description="G-protein coupled receptors family 1 profile" evidence="10">
    <location>
        <begin position="38"/>
        <end position="477"/>
    </location>
</feature>
<keyword evidence="3 9" id="KW-0812">Transmembrane</keyword>
<evidence type="ECO:0000259" key="10">
    <source>
        <dbReference type="PROSITE" id="PS50262"/>
    </source>
</evidence>
<dbReference type="InterPro" id="IPR000276">
    <property type="entry name" value="GPCR_Rhodpsn"/>
</dbReference>
<feature type="transmembrane region" description="Helical" evidence="9">
    <location>
        <begin position="25"/>
        <end position="48"/>
    </location>
</feature>
<name>A0A0N4Z178_PARTI</name>
<dbReference type="GO" id="GO:0005886">
    <property type="term" value="C:plasma membrane"/>
    <property type="evidence" value="ECO:0007669"/>
    <property type="project" value="UniProtKB-SubCell"/>
</dbReference>